<dbReference type="InterPro" id="IPR016024">
    <property type="entry name" value="ARM-type_fold"/>
</dbReference>
<dbReference type="EMBL" id="CAJNOT010005025">
    <property type="protein sequence ID" value="CAF1453205.1"/>
    <property type="molecule type" value="Genomic_DNA"/>
</dbReference>
<protein>
    <submittedName>
        <fullName evidence="3">Uncharacterized protein</fullName>
    </submittedName>
</protein>
<organism evidence="3 4">
    <name type="scientific">Rotaria sordida</name>
    <dbReference type="NCBI Taxonomy" id="392033"/>
    <lineage>
        <taxon>Eukaryota</taxon>
        <taxon>Metazoa</taxon>
        <taxon>Spiralia</taxon>
        <taxon>Gnathifera</taxon>
        <taxon>Rotifera</taxon>
        <taxon>Eurotatoria</taxon>
        <taxon>Bdelloidea</taxon>
        <taxon>Philodinida</taxon>
        <taxon>Philodinidae</taxon>
        <taxon>Rotaria</taxon>
    </lineage>
</organism>
<dbReference type="AlphaFoldDB" id="A0A819KFF0"/>
<sequence>MANGGIKEQVLYVCELVKENQLNEAVGALQSVNTDDILCSSDLISLLISIEQTAFNLLQDCLNNVDKNTQSRLKYIEQVGLFNQSVATKNTNDKQQINVQIQVLLNVDILQNLVTIIDTLRTDDHFHRHDFVICLCIWLEAIAHFIHRHDNLVKELIDPLRQSVLSCVLSDWYQKYLRSSIETNIPARHFFICTCSFVTGVLQCNQLCFEDALKTIQSYKIVESIGQKIFDVRLADFHHYLFQLKDIENDRKCLTGICFLMTNCYNVKAFINNDEYFNLLLQLLKSDFVRKNLFSTWTNESTILADTLMVQLKNCSNEPSIRLYLQQNNAADAIHNYMHADYDRLRLQACMLLGVLLDDETMRQLKIPGDELTDLYFDAIRQAHQSSNKCYKRVPIHLLFRALSSLVHNQIIQTSVATSTNYFDYLISMSDDYNLIYDIFWTLSFNTSLHKKFHSHKTFLQRLQTFVNDPESVLDKDIVRSAEGILWNLNHRNEKNTSPEQSTNVENKNTQLDKY</sequence>
<feature type="region of interest" description="Disordered" evidence="1">
    <location>
        <begin position="491"/>
        <end position="515"/>
    </location>
</feature>
<dbReference type="Proteomes" id="UP000663864">
    <property type="component" value="Unassembled WGS sequence"/>
</dbReference>
<gene>
    <name evidence="3" type="ORF">JBS370_LOCUS23175</name>
    <name evidence="2" type="ORF">ZHD862_LOCUS35364</name>
</gene>
<feature type="compositionally biased region" description="Polar residues" evidence="1">
    <location>
        <begin position="498"/>
        <end position="515"/>
    </location>
</feature>
<evidence type="ECO:0000313" key="3">
    <source>
        <dbReference type="EMBL" id="CAF3944350.1"/>
    </source>
</evidence>
<proteinExistence type="predicted"/>
<evidence type="ECO:0000313" key="2">
    <source>
        <dbReference type="EMBL" id="CAF1453205.1"/>
    </source>
</evidence>
<reference evidence="3" key="1">
    <citation type="submission" date="2021-02" db="EMBL/GenBank/DDBJ databases">
        <authorList>
            <person name="Nowell W R."/>
        </authorList>
    </citation>
    <scope>NUCLEOTIDE SEQUENCE</scope>
</reference>
<evidence type="ECO:0000313" key="4">
    <source>
        <dbReference type="Proteomes" id="UP000663836"/>
    </source>
</evidence>
<evidence type="ECO:0000256" key="1">
    <source>
        <dbReference type="SAM" id="MobiDB-lite"/>
    </source>
</evidence>
<name>A0A819KFF0_9BILA</name>
<dbReference type="SUPFAM" id="SSF48371">
    <property type="entry name" value="ARM repeat"/>
    <property type="match status" value="1"/>
</dbReference>
<dbReference type="InterPro" id="IPR011989">
    <property type="entry name" value="ARM-like"/>
</dbReference>
<dbReference type="EMBL" id="CAJOBD010003375">
    <property type="protein sequence ID" value="CAF3944350.1"/>
    <property type="molecule type" value="Genomic_DNA"/>
</dbReference>
<dbReference type="Proteomes" id="UP000663836">
    <property type="component" value="Unassembled WGS sequence"/>
</dbReference>
<dbReference type="Gene3D" id="1.25.10.10">
    <property type="entry name" value="Leucine-rich Repeat Variant"/>
    <property type="match status" value="1"/>
</dbReference>
<comment type="caution">
    <text evidence="3">The sequence shown here is derived from an EMBL/GenBank/DDBJ whole genome shotgun (WGS) entry which is preliminary data.</text>
</comment>
<accession>A0A819KFF0</accession>